<accession>A0A1M5AH76</accession>
<keyword evidence="2" id="KW-0808">Transferase</keyword>
<dbReference type="GO" id="GO:0016773">
    <property type="term" value="F:phosphotransferase activity, alcohol group as acceptor"/>
    <property type="evidence" value="ECO:0007669"/>
    <property type="project" value="InterPro"/>
</dbReference>
<dbReference type="GO" id="GO:0005524">
    <property type="term" value="F:ATP binding"/>
    <property type="evidence" value="ECO:0007669"/>
    <property type="project" value="UniProtKB-KW"/>
</dbReference>
<evidence type="ECO:0000256" key="7">
    <source>
        <dbReference type="ARBA" id="ARBA00023277"/>
    </source>
</evidence>
<keyword evidence="4" id="KW-0547">Nucleotide-binding</keyword>
<evidence type="ECO:0000256" key="5">
    <source>
        <dbReference type="ARBA" id="ARBA00022840"/>
    </source>
</evidence>
<dbReference type="GO" id="GO:0016779">
    <property type="term" value="F:nucleotidyltransferase activity"/>
    <property type="evidence" value="ECO:0007669"/>
    <property type="project" value="UniProtKB-KW"/>
</dbReference>
<reference evidence="11 12" key="1">
    <citation type="submission" date="2016-11" db="EMBL/GenBank/DDBJ databases">
        <authorList>
            <person name="Jaros S."/>
            <person name="Januszkiewicz K."/>
            <person name="Wedrychowicz H."/>
        </authorList>
    </citation>
    <scope>NUCLEOTIDE SEQUENCE [LARGE SCALE GENOMIC DNA]</scope>
    <source>
        <strain evidence="11 12">DSM 44523</strain>
    </source>
</reference>
<keyword evidence="3" id="KW-0548">Nucleotidyltransferase</keyword>
<dbReference type="EMBL" id="FQVN01000003">
    <property type="protein sequence ID" value="SHF29660.1"/>
    <property type="molecule type" value="Genomic_DNA"/>
</dbReference>
<evidence type="ECO:0000256" key="6">
    <source>
        <dbReference type="ARBA" id="ARBA00023268"/>
    </source>
</evidence>
<dbReference type="EC" id="2.7.7.70" evidence="1"/>
<dbReference type="PANTHER" id="PTHR43793:SF2">
    <property type="entry name" value="BIFUNCTIONAL PROTEIN HLDE"/>
    <property type="match status" value="1"/>
</dbReference>
<name>A0A1M5AH76_STRHI</name>
<dbReference type="SUPFAM" id="SSF53613">
    <property type="entry name" value="Ribokinase-like"/>
    <property type="match status" value="1"/>
</dbReference>
<evidence type="ECO:0000256" key="2">
    <source>
        <dbReference type="ARBA" id="ARBA00022679"/>
    </source>
</evidence>
<dbReference type="InterPro" id="IPR004821">
    <property type="entry name" value="Cyt_trans-like"/>
</dbReference>
<dbReference type="NCBIfam" id="TIGR00125">
    <property type="entry name" value="cyt_tran_rel"/>
    <property type="match status" value="1"/>
</dbReference>
<evidence type="ECO:0000313" key="11">
    <source>
        <dbReference type="EMBL" id="SHF29660.1"/>
    </source>
</evidence>
<keyword evidence="12" id="KW-1185">Reference proteome</keyword>
<dbReference type="InterPro" id="IPR029056">
    <property type="entry name" value="Ribokinase-like"/>
</dbReference>
<dbReference type="SUPFAM" id="SSF52374">
    <property type="entry name" value="Nucleotidylyl transferase"/>
    <property type="match status" value="1"/>
</dbReference>
<feature type="domain" description="Cytidyltransferase-like" evidence="10">
    <location>
        <begin position="330"/>
        <end position="424"/>
    </location>
</feature>
<keyword evidence="6" id="KW-0511">Multifunctional enzyme</keyword>
<evidence type="ECO:0000256" key="8">
    <source>
        <dbReference type="ARBA" id="ARBA00047428"/>
    </source>
</evidence>
<gene>
    <name evidence="11" type="ORF">SAMN05444320_103119</name>
</gene>
<proteinExistence type="predicted"/>
<dbReference type="AlphaFoldDB" id="A0A1M5AH76"/>
<organism evidence="11 12">
    <name type="scientific">Streptoalloteichus hindustanus</name>
    <dbReference type="NCBI Taxonomy" id="2017"/>
    <lineage>
        <taxon>Bacteria</taxon>
        <taxon>Bacillati</taxon>
        <taxon>Actinomycetota</taxon>
        <taxon>Actinomycetes</taxon>
        <taxon>Pseudonocardiales</taxon>
        <taxon>Pseudonocardiaceae</taxon>
        <taxon>Streptoalloteichus</taxon>
    </lineage>
</organism>
<comment type="catalytic activity">
    <reaction evidence="8">
        <text>D-glycero-beta-D-manno-heptose 1-phosphate + ATP + H(+) = ADP-D-glycero-beta-D-manno-heptose + diphosphate</text>
        <dbReference type="Rhea" id="RHEA:27465"/>
        <dbReference type="ChEBI" id="CHEBI:15378"/>
        <dbReference type="ChEBI" id="CHEBI:30616"/>
        <dbReference type="ChEBI" id="CHEBI:33019"/>
        <dbReference type="ChEBI" id="CHEBI:59967"/>
        <dbReference type="ChEBI" id="CHEBI:61593"/>
        <dbReference type="EC" id="2.7.7.70"/>
    </reaction>
</comment>
<dbReference type="NCBIfam" id="TIGR02199">
    <property type="entry name" value="rfaE_dom_II"/>
    <property type="match status" value="1"/>
</dbReference>
<evidence type="ECO:0000256" key="3">
    <source>
        <dbReference type="ARBA" id="ARBA00022695"/>
    </source>
</evidence>
<evidence type="ECO:0000256" key="1">
    <source>
        <dbReference type="ARBA" id="ARBA00012519"/>
    </source>
</evidence>
<feature type="domain" description="Carbohydrate kinase PfkB" evidence="9">
    <location>
        <begin position="5"/>
        <end position="290"/>
    </location>
</feature>
<evidence type="ECO:0000259" key="10">
    <source>
        <dbReference type="Pfam" id="PF01467"/>
    </source>
</evidence>
<dbReference type="Pfam" id="PF00294">
    <property type="entry name" value="PfkB"/>
    <property type="match status" value="1"/>
</dbReference>
<keyword evidence="5" id="KW-0067">ATP-binding</keyword>
<dbReference type="PANTHER" id="PTHR43793">
    <property type="entry name" value="FAD SYNTHASE"/>
    <property type="match status" value="1"/>
</dbReference>
<dbReference type="GO" id="GO:0005975">
    <property type="term" value="P:carbohydrate metabolic process"/>
    <property type="evidence" value="ECO:0007669"/>
    <property type="project" value="InterPro"/>
</dbReference>
<dbReference type="RefSeq" id="WP_073481275.1">
    <property type="nucleotide sequence ID" value="NZ_FQVN01000003.1"/>
</dbReference>
<dbReference type="InterPro" id="IPR014729">
    <property type="entry name" value="Rossmann-like_a/b/a_fold"/>
</dbReference>
<dbReference type="STRING" id="2017.SAMN05444320_103119"/>
<dbReference type="Gene3D" id="3.40.1190.20">
    <property type="match status" value="1"/>
</dbReference>
<dbReference type="InterPro" id="IPR011611">
    <property type="entry name" value="PfkB_dom"/>
</dbReference>
<sequence>MTGPLVVVGDALLDVDVVGSVTRVCPDAPAPVLDVRRERARPGGAGLAASLAAADGVPVVLVTALADDEAGRRLEALLRHRVRLVVGRAAGPTPVKTRLRCDGHSLARIDRGGHQGVRPSCTVPMLSALREAGAVLVADYGRGLVDDPALRALLTDLAARVPVVWDPHPRGGEPVPGVRLVTPNLAEARQFSGEEGGTELAVAERCAATLRRRWRARAVAVTMGERGALLDQGGPGPVAAPARRVSVSDPCGAGDRFAATAARWLREGSPTDEAVAAAVTAAGEYLAAGGVDSLDATADGRARPAPVDGMADAERLVAATRARGGVVVATGGCFDLLHAGHARTLAAARALGDCLVVCLNSDASVRRLKGASRPIIDQHDRAELLRALSSVDAVVVFDEDTPEAALARLRPDVWVKGGDYSADRLPEAELVRSWGGQAVVVPYHRGRSTTGLVRALSE</sequence>
<dbReference type="OrthoDB" id="9802794at2"/>
<dbReference type="InterPro" id="IPR011914">
    <property type="entry name" value="RfaE_dom_II"/>
</dbReference>
<evidence type="ECO:0000256" key="4">
    <source>
        <dbReference type="ARBA" id="ARBA00022741"/>
    </source>
</evidence>
<dbReference type="InterPro" id="IPR050385">
    <property type="entry name" value="Archaeal_FAD_synthase"/>
</dbReference>
<dbReference type="Pfam" id="PF01467">
    <property type="entry name" value="CTP_transf_like"/>
    <property type="match status" value="1"/>
</dbReference>
<evidence type="ECO:0000313" key="12">
    <source>
        <dbReference type="Proteomes" id="UP000184501"/>
    </source>
</evidence>
<dbReference type="Proteomes" id="UP000184501">
    <property type="component" value="Unassembled WGS sequence"/>
</dbReference>
<evidence type="ECO:0000259" key="9">
    <source>
        <dbReference type="Pfam" id="PF00294"/>
    </source>
</evidence>
<keyword evidence="7" id="KW-0119">Carbohydrate metabolism</keyword>
<dbReference type="Gene3D" id="3.40.50.620">
    <property type="entry name" value="HUPs"/>
    <property type="match status" value="1"/>
</dbReference>
<protein>
    <recommendedName>
        <fullName evidence="1">D-glycero-beta-D-manno-heptose 1-phosphate adenylyltransferase</fullName>
        <ecNumber evidence="1">2.7.7.70</ecNumber>
    </recommendedName>
</protein>